<dbReference type="InterPro" id="IPR038375">
    <property type="entry name" value="NDUFAF7_sf"/>
</dbReference>
<dbReference type="RefSeq" id="WP_369331307.1">
    <property type="nucleotide sequence ID" value="NZ_JAULBC010000007.1"/>
</dbReference>
<dbReference type="Gene3D" id="3.40.50.12710">
    <property type="match status" value="1"/>
</dbReference>
<dbReference type="GO" id="GO:0008168">
    <property type="term" value="F:methyltransferase activity"/>
    <property type="evidence" value="ECO:0007669"/>
    <property type="project" value="UniProtKB-KW"/>
</dbReference>
<keyword evidence="4" id="KW-1185">Reference proteome</keyword>
<keyword evidence="2 3" id="KW-0808">Transferase</keyword>
<protein>
    <submittedName>
        <fullName evidence="3">SAM-dependent methyltransferase</fullName>
        <ecNumber evidence="3">2.1.1.-</ecNumber>
    </submittedName>
</protein>
<gene>
    <name evidence="3" type="ORF">QTN47_20500</name>
</gene>
<dbReference type="GO" id="GO:0032259">
    <property type="term" value="P:methylation"/>
    <property type="evidence" value="ECO:0007669"/>
    <property type="project" value="UniProtKB-KW"/>
</dbReference>
<dbReference type="Proteomes" id="UP001560573">
    <property type="component" value="Unassembled WGS sequence"/>
</dbReference>
<evidence type="ECO:0000313" key="4">
    <source>
        <dbReference type="Proteomes" id="UP001560573"/>
    </source>
</evidence>
<dbReference type="InterPro" id="IPR029063">
    <property type="entry name" value="SAM-dependent_MTases_sf"/>
</dbReference>
<comment type="caution">
    <text evidence="3">The sequence shown here is derived from an EMBL/GenBank/DDBJ whole genome shotgun (WGS) entry which is preliminary data.</text>
</comment>
<evidence type="ECO:0000313" key="3">
    <source>
        <dbReference type="EMBL" id="MEX6689900.1"/>
    </source>
</evidence>
<dbReference type="EC" id="2.1.1.-" evidence="3"/>
<dbReference type="EMBL" id="JAULBC010000007">
    <property type="protein sequence ID" value="MEX6689900.1"/>
    <property type="molecule type" value="Genomic_DNA"/>
</dbReference>
<dbReference type="SUPFAM" id="SSF53335">
    <property type="entry name" value="S-adenosyl-L-methionine-dependent methyltransferases"/>
    <property type="match status" value="1"/>
</dbReference>
<reference evidence="3 4" key="1">
    <citation type="submission" date="2023-07" db="EMBL/GenBank/DDBJ databases">
        <authorList>
            <person name="Lian W.-H."/>
        </authorList>
    </citation>
    <scope>NUCLEOTIDE SEQUENCE [LARGE SCALE GENOMIC DNA]</scope>
    <source>
        <strain evidence="3 4">SYSU DXS3180</strain>
    </source>
</reference>
<evidence type="ECO:0000256" key="1">
    <source>
        <dbReference type="ARBA" id="ARBA00022603"/>
    </source>
</evidence>
<dbReference type="Pfam" id="PF02636">
    <property type="entry name" value="Methyltransf_28"/>
    <property type="match status" value="1"/>
</dbReference>
<dbReference type="PANTHER" id="PTHR12049">
    <property type="entry name" value="PROTEIN ARGININE METHYLTRANSFERASE NDUFAF7, MITOCHONDRIAL"/>
    <property type="match status" value="1"/>
</dbReference>
<dbReference type="PANTHER" id="PTHR12049:SF7">
    <property type="entry name" value="PROTEIN ARGININE METHYLTRANSFERASE NDUFAF7, MITOCHONDRIAL"/>
    <property type="match status" value="1"/>
</dbReference>
<keyword evidence="1 3" id="KW-0489">Methyltransferase</keyword>
<dbReference type="InterPro" id="IPR003788">
    <property type="entry name" value="NDUFAF7"/>
</dbReference>
<organism evidence="3 4">
    <name type="scientific">Danxiaibacter flavus</name>
    <dbReference type="NCBI Taxonomy" id="3049108"/>
    <lineage>
        <taxon>Bacteria</taxon>
        <taxon>Pseudomonadati</taxon>
        <taxon>Bacteroidota</taxon>
        <taxon>Chitinophagia</taxon>
        <taxon>Chitinophagales</taxon>
        <taxon>Chitinophagaceae</taxon>
        <taxon>Danxiaibacter</taxon>
    </lineage>
</organism>
<sequence>MEIQEFRLVSIPLVSAIMILTEIIKNKIEKNGPISFRDFMDMCLYYPSLGYYTSKNEKIGSSGDFYTAPLLNAAFGHLIGKQLEEMWVLLGKIPMKIIEYGAGTGLLCQDILSYLKGNNDLYKNLDYCIIDKNGWSQKNIREDVSKKISWYSCIQDIGPFKGCVISNELIDNFAIHRVVMKRRLKEVFVNYKNGFKEILRPASAVLQTYLKELNVTLPVGFHTEINLQAKEWLKEVADHLQQGFVITFDYGLLSEELYNACRMEGTARCYYKHTMHNNFYINPGRQDITSHVNFSALSHYGYKYGLENCGYSSQNLFLRALGIIEYIRIAEKAKGCVTTINSQAGANIKQLLLGMGQCIKVLIQKKGLAAQYITGMTFSQKIPGSFA</sequence>
<name>A0ABV3ZK09_9BACT</name>
<proteinExistence type="predicted"/>
<evidence type="ECO:0000256" key="2">
    <source>
        <dbReference type="ARBA" id="ARBA00022679"/>
    </source>
</evidence>
<accession>A0ABV3ZK09</accession>